<feature type="compositionally biased region" description="Basic residues" evidence="2">
    <location>
        <begin position="12"/>
        <end position="23"/>
    </location>
</feature>
<dbReference type="PANTHER" id="PTHR47784:SF5">
    <property type="entry name" value="STEROL UPTAKE CONTROL PROTEIN 2"/>
    <property type="match status" value="1"/>
</dbReference>
<dbReference type="InterPro" id="IPR036866">
    <property type="entry name" value="RibonucZ/Hydroxyglut_hydro"/>
</dbReference>
<dbReference type="InterPro" id="IPR001138">
    <property type="entry name" value="Zn2Cys6_DnaBD"/>
</dbReference>
<name>A0A8H4P7B5_9HYPO</name>
<dbReference type="Pfam" id="PF00172">
    <property type="entry name" value="Zn_clus"/>
    <property type="match status" value="1"/>
</dbReference>
<dbReference type="Gene3D" id="3.60.15.10">
    <property type="entry name" value="Ribonuclease Z/Hydroxyacylglutathione hydrolase-like"/>
    <property type="match status" value="1"/>
</dbReference>
<dbReference type="PROSITE" id="PS50048">
    <property type="entry name" value="ZN2_CY6_FUNGAL_2"/>
    <property type="match status" value="1"/>
</dbReference>
<dbReference type="PANTHER" id="PTHR47784">
    <property type="entry name" value="STEROL UPTAKE CONTROL PROTEIN 2"/>
    <property type="match status" value="1"/>
</dbReference>
<keyword evidence="1" id="KW-0539">Nucleus</keyword>
<dbReference type="PROSITE" id="PS00463">
    <property type="entry name" value="ZN2_CY6_FUNGAL_1"/>
    <property type="match status" value="1"/>
</dbReference>
<dbReference type="SUPFAM" id="SSF57701">
    <property type="entry name" value="Zn2/Cys6 DNA-binding domain"/>
    <property type="match status" value="1"/>
</dbReference>
<evidence type="ECO:0000256" key="1">
    <source>
        <dbReference type="ARBA" id="ARBA00023242"/>
    </source>
</evidence>
<accession>A0A8H4P7B5</accession>
<gene>
    <name evidence="4" type="ORF">FALBO_14449</name>
</gene>
<dbReference type="GO" id="GO:0001228">
    <property type="term" value="F:DNA-binding transcription activator activity, RNA polymerase II-specific"/>
    <property type="evidence" value="ECO:0007669"/>
    <property type="project" value="TreeGrafter"/>
</dbReference>
<proteinExistence type="predicted"/>
<dbReference type="InterPro" id="IPR021858">
    <property type="entry name" value="Fun_TF"/>
</dbReference>
<feature type="region of interest" description="Disordered" evidence="2">
    <location>
        <begin position="79"/>
        <end position="123"/>
    </location>
</feature>
<evidence type="ECO:0000259" key="3">
    <source>
        <dbReference type="PROSITE" id="PS50048"/>
    </source>
</evidence>
<evidence type="ECO:0000256" key="2">
    <source>
        <dbReference type="SAM" id="MobiDB-lite"/>
    </source>
</evidence>
<keyword evidence="5" id="KW-1185">Reference proteome</keyword>
<protein>
    <submittedName>
        <fullName evidence="4">Lysine biosynthesis regulatory LYS14</fullName>
    </submittedName>
</protein>
<dbReference type="Pfam" id="PF11951">
    <property type="entry name" value="Fungal_trans_2"/>
    <property type="match status" value="1"/>
</dbReference>
<evidence type="ECO:0000313" key="4">
    <source>
        <dbReference type="EMBL" id="KAF4458806.1"/>
    </source>
</evidence>
<dbReference type="GO" id="GO:0008270">
    <property type="term" value="F:zinc ion binding"/>
    <property type="evidence" value="ECO:0007669"/>
    <property type="project" value="InterPro"/>
</dbReference>
<reference evidence="4 5" key="1">
    <citation type="submission" date="2020-01" db="EMBL/GenBank/DDBJ databases">
        <title>Identification and distribution of gene clusters putatively required for synthesis of sphingolipid metabolism inhibitors in phylogenetically diverse species of the filamentous fungus Fusarium.</title>
        <authorList>
            <person name="Kim H.-S."/>
            <person name="Busman M."/>
            <person name="Brown D.W."/>
            <person name="Divon H."/>
            <person name="Uhlig S."/>
            <person name="Proctor R.H."/>
        </authorList>
    </citation>
    <scope>NUCLEOTIDE SEQUENCE [LARGE SCALE GENOMIC DNA]</scope>
    <source>
        <strain evidence="4 5">NRRL 20459</strain>
    </source>
</reference>
<feature type="domain" description="Zn(2)-C6 fungal-type" evidence="3">
    <location>
        <begin position="25"/>
        <end position="55"/>
    </location>
</feature>
<organism evidence="4 5">
    <name type="scientific">Fusarium albosuccineum</name>
    <dbReference type="NCBI Taxonomy" id="1237068"/>
    <lineage>
        <taxon>Eukaryota</taxon>
        <taxon>Fungi</taxon>
        <taxon>Dikarya</taxon>
        <taxon>Ascomycota</taxon>
        <taxon>Pezizomycotina</taxon>
        <taxon>Sordariomycetes</taxon>
        <taxon>Hypocreomycetidae</taxon>
        <taxon>Hypocreales</taxon>
        <taxon>Nectriaceae</taxon>
        <taxon>Fusarium</taxon>
        <taxon>Fusarium decemcellulare species complex</taxon>
    </lineage>
</organism>
<dbReference type="Gene3D" id="4.10.240.10">
    <property type="entry name" value="Zn(2)-C6 fungal-type DNA-binding domain"/>
    <property type="match status" value="1"/>
</dbReference>
<dbReference type="SMART" id="SM00849">
    <property type="entry name" value="Lactamase_B"/>
    <property type="match status" value="1"/>
</dbReference>
<dbReference type="InterPro" id="IPR036864">
    <property type="entry name" value="Zn2-C6_fun-type_DNA-bd_sf"/>
</dbReference>
<dbReference type="SUPFAM" id="SSF56281">
    <property type="entry name" value="Metallo-hydrolase/oxidoreductase"/>
    <property type="match status" value="1"/>
</dbReference>
<feature type="compositionally biased region" description="Basic and acidic residues" evidence="2">
    <location>
        <begin position="1"/>
        <end position="11"/>
    </location>
</feature>
<dbReference type="SMART" id="SM00066">
    <property type="entry name" value="GAL4"/>
    <property type="match status" value="1"/>
</dbReference>
<sequence>MAEEQQPDKAAPRRARQSHKKSRGGCVECKRRRIKCDEQRPTCFNCARYETQCAYVANLPRRIPRRAKRDGNDKINQLAANKGIGLDSTEPNTEASGTSTPEISHTTPSSDRADSQASEPPQCLDPLQWAMDMDLMHHYCTNTVETMATRMDMQNVWRIVIPQQAREHPFVMHGILGLAAIHKAYLFPDQRSIYLDASAHHQSLGLGLFNALLSSLSSDLQGPNREEATIPWRPVLCFSMLVVAYVSTSRIRQTPSPINDILELFGAIRGIESIFGPAMSKMRTSDFLPMVMGVWVDHSPDNSTDFLDREEVIENSCLPPGTPAALERLRNWLALSTPPTAELISEYEKAIEFLLRCIKQLVASGDQPEIGIMLMWPHLLPRPILMEIRAGSPFALVLLAHWAAFFPIMEDRYWFIQGWGKALLRETDAKLEGIYSEWLAWPRMCIEGSGTPLKTRNRVVSTASNMESASEPSVSVFVAPPVPMKRPDGSHAGTWPPIACTLIYGPKSAILVNTPFTTANTSALADWISATLGQKKLVAVYISHGLGDFYFGLPTLRKRFPGIKTYCTKTTLEAVKASVEPQAFKAFESQFPGQIDDQPPAEQMAELLPPSNELDLDGHRVQAIHVGHAVVPDSTIVWVPDIRLAVCGAVVYGDGHPMLFNCPTKELRQA</sequence>
<feature type="compositionally biased region" description="Polar residues" evidence="2">
    <location>
        <begin position="89"/>
        <end position="119"/>
    </location>
</feature>
<dbReference type="InterPro" id="IPR053157">
    <property type="entry name" value="Sterol_Uptake_Regulator"/>
</dbReference>
<feature type="region of interest" description="Disordered" evidence="2">
    <location>
        <begin position="1"/>
        <end position="24"/>
    </location>
</feature>
<dbReference type="CDD" id="cd00067">
    <property type="entry name" value="GAL4"/>
    <property type="match status" value="1"/>
</dbReference>
<comment type="caution">
    <text evidence="4">The sequence shown here is derived from an EMBL/GenBank/DDBJ whole genome shotgun (WGS) entry which is preliminary data.</text>
</comment>
<evidence type="ECO:0000313" key="5">
    <source>
        <dbReference type="Proteomes" id="UP000554235"/>
    </source>
</evidence>
<dbReference type="Proteomes" id="UP000554235">
    <property type="component" value="Unassembled WGS sequence"/>
</dbReference>
<dbReference type="InterPro" id="IPR001279">
    <property type="entry name" value="Metallo-B-lactamas"/>
</dbReference>
<dbReference type="OrthoDB" id="3546279at2759"/>
<dbReference type="AlphaFoldDB" id="A0A8H4P7B5"/>
<dbReference type="EMBL" id="JAADYS010002343">
    <property type="protein sequence ID" value="KAF4458806.1"/>
    <property type="molecule type" value="Genomic_DNA"/>
</dbReference>